<keyword evidence="1" id="KW-0479">Metal-binding</keyword>
<dbReference type="InterPro" id="IPR036875">
    <property type="entry name" value="Znf_CCHC_sf"/>
</dbReference>
<protein>
    <recommendedName>
        <fullName evidence="2">CCHC-type domain-containing protein</fullName>
    </recommendedName>
</protein>
<accession>A0A6L2NH85</accession>
<gene>
    <name evidence="3" type="ORF">Tci_057639</name>
</gene>
<dbReference type="GO" id="GO:0003676">
    <property type="term" value="F:nucleic acid binding"/>
    <property type="evidence" value="ECO:0007669"/>
    <property type="project" value="InterPro"/>
</dbReference>
<dbReference type="SUPFAM" id="SSF57756">
    <property type="entry name" value="Retrovirus zinc finger-like domains"/>
    <property type="match status" value="1"/>
</dbReference>
<comment type="caution">
    <text evidence="3">The sequence shown here is derived from an EMBL/GenBank/DDBJ whole genome shotgun (WGS) entry which is preliminary data.</text>
</comment>
<evidence type="ECO:0000313" key="3">
    <source>
        <dbReference type="EMBL" id="GEU85661.1"/>
    </source>
</evidence>
<organism evidence="3">
    <name type="scientific">Tanacetum cinerariifolium</name>
    <name type="common">Dalmatian daisy</name>
    <name type="synonym">Chrysanthemum cinerariifolium</name>
    <dbReference type="NCBI Taxonomy" id="118510"/>
    <lineage>
        <taxon>Eukaryota</taxon>
        <taxon>Viridiplantae</taxon>
        <taxon>Streptophyta</taxon>
        <taxon>Embryophyta</taxon>
        <taxon>Tracheophyta</taxon>
        <taxon>Spermatophyta</taxon>
        <taxon>Magnoliopsida</taxon>
        <taxon>eudicotyledons</taxon>
        <taxon>Gunneridae</taxon>
        <taxon>Pentapetalae</taxon>
        <taxon>asterids</taxon>
        <taxon>campanulids</taxon>
        <taxon>Asterales</taxon>
        <taxon>Asteraceae</taxon>
        <taxon>Asteroideae</taxon>
        <taxon>Anthemideae</taxon>
        <taxon>Anthemidinae</taxon>
        <taxon>Tanacetum</taxon>
    </lineage>
</organism>
<proteinExistence type="predicted"/>
<dbReference type="GO" id="GO:0008270">
    <property type="term" value="F:zinc ion binding"/>
    <property type="evidence" value="ECO:0007669"/>
    <property type="project" value="UniProtKB-KW"/>
</dbReference>
<evidence type="ECO:0000256" key="1">
    <source>
        <dbReference type="PROSITE-ProRule" id="PRU00047"/>
    </source>
</evidence>
<reference evidence="3" key="1">
    <citation type="journal article" date="2019" name="Sci. Rep.">
        <title>Draft genome of Tanacetum cinerariifolium, the natural source of mosquito coil.</title>
        <authorList>
            <person name="Yamashiro T."/>
            <person name="Shiraishi A."/>
            <person name="Satake H."/>
            <person name="Nakayama K."/>
        </authorList>
    </citation>
    <scope>NUCLEOTIDE SEQUENCE</scope>
</reference>
<evidence type="ECO:0000259" key="2">
    <source>
        <dbReference type="PROSITE" id="PS50158"/>
    </source>
</evidence>
<dbReference type="InterPro" id="IPR001878">
    <property type="entry name" value="Znf_CCHC"/>
</dbReference>
<dbReference type="Gene3D" id="4.10.60.10">
    <property type="entry name" value="Zinc finger, CCHC-type"/>
    <property type="match status" value="1"/>
</dbReference>
<dbReference type="PROSITE" id="PS50158">
    <property type="entry name" value="ZF_CCHC"/>
    <property type="match status" value="1"/>
</dbReference>
<keyword evidence="1" id="KW-0862">Zinc</keyword>
<name>A0A6L2NH85_TANCI</name>
<sequence>MNHLQLEWSRFVTSAKQARDLHIVNFDQLTSSNLKTQATTQNGQVTVQNVQGRQSQGYASNAGKSQATGARVVNTVRGAGTNQLRVIKCYNCSGEGHIAKKCTAKKRVKDPEWFKDKMLLAQAQVTGVVLHKEQQDFLADRLEENDDCEDLQLHTIANFKAGRVDAYDSNCDDQATTLWLVFLMQNHSMMIQSL</sequence>
<keyword evidence="1" id="KW-0863">Zinc-finger</keyword>
<dbReference type="EMBL" id="BKCJ010009154">
    <property type="protein sequence ID" value="GEU85661.1"/>
    <property type="molecule type" value="Genomic_DNA"/>
</dbReference>
<feature type="domain" description="CCHC-type" evidence="2">
    <location>
        <begin position="88"/>
        <end position="102"/>
    </location>
</feature>
<dbReference type="SMART" id="SM00343">
    <property type="entry name" value="ZnF_C2HC"/>
    <property type="match status" value="1"/>
</dbReference>
<dbReference type="Pfam" id="PF00098">
    <property type="entry name" value="zf-CCHC"/>
    <property type="match status" value="1"/>
</dbReference>
<dbReference type="AlphaFoldDB" id="A0A6L2NH85"/>